<dbReference type="OrthoDB" id="9771846at2"/>
<dbReference type="STRING" id="504800.SAMN04488085_104378"/>
<keyword evidence="1" id="KW-0328">Glycosyltransferase</keyword>
<dbReference type="PANTHER" id="PTHR34136:SF1">
    <property type="entry name" value="UDP-N-ACETYL-D-MANNOSAMINURONIC ACID TRANSFERASE"/>
    <property type="match status" value="1"/>
</dbReference>
<accession>A0A1I4DH13</accession>
<evidence type="ECO:0000256" key="2">
    <source>
        <dbReference type="ARBA" id="ARBA00022679"/>
    </source>
</evidence>
<dbReference type="GO" id="GO:0016758">
    <property type="term" value="F:hexosyltransferase activity"/>
    <property type="evidence" value="ECO:0007669"/>
    <property type="project" value="TreeGrafter"/>
</dbReference>
<dbReference type="AlphaFoldDB" id="A0A1I4DH13"/>
<keyword evidence="2 3" id="KW-0808">Transferase</keyword>
<reference evidence="4" key="1">
    <citation type="submission" date="2016-10" db="EMBL/GenBank/DDBJ databases">
        <authorList>
            <person name="Varghese N."/>
            <person name="Submissions S."/>
        </authorList>
    </citation>
    <scope>NUCLEOTIDE SEQUENCE [LARGE SCALE GENOMIC DNA]</scope>
    <source>
        <strain evidence="4">DSM 45317</strain>
    </source>
</reference>
<organism evidence="3 4">
    <name type="scientific">Geodermatophilus ruber</name>
    <dbReference type="NCBI Taxonomy" id="504800"/>
    <lineage>
        <taxon>Bacteria</taxon>
        <taxon>Bacillati</taxon>
        <taxon>Actinomycetota</taxon>
        <taxon>Actinomycetes</taxon>
        <taxon>Geodermatophilales</taxon>
        <taxon>Geodermatophilaceae</taxon>
        <taxon>Geodermatophilus</taxon>
    </lineage>
</organism>
<sequence length="267" mass="29604">MPPRATTDNRASAPLRNPSIGQFDGVPIRLLALEPAATEVLSLCRQDNPGSVRLVNAYSLALASKDAKYRGVLSGRGMSLADGRPLASYLRRKYQLDRLPHSPGPSLFEETIRCGAPLGIRHYLLGSTDDVLHKLTSNLQRRYPEATIVAAESPPFHPLETAEKAALAKRITDLRADIVWVALGTPKQDFFSTWLAERTGTLCVAVGAAFSFSAGTIPTAPPLLRRLHLEWAFRLASEPRRLWRRYAIGNARFLVRLFRDAWVDPVR</sequence>
<evidence type="ECO:0000313" key="4">
    <source>
        <dbReference type="Proteomes" id="UP000199152"/>
    </source>
</evidence>
<dbReference type="Pfam" id="PF03808">
    <property type="entry name" value="Glyco_tran_WecG"/>
    <property type="match status" value="1"/>
</dbReference>
<dbReference type="RefSeq" id="WP_091323493.1">
    <property type="nucleotide sequence ID" value="NZ_FOSW01000004.1"/>
</dbReference>
<dbReference type="InParanoid" id="A0A1I4DH13"/>
<keyword evidence="4" id="KW-1185">Reference proteome</keyword>
<dbReference type="NCBIfam" id="TIGR00696">
    <property type="entry name" value="wecG_tagA_cpsF"/>
    <property type="match status" value="1"/>
</dbReference>
<name>A0A1I4DH13_9ACTN</name>
<dbReference type="PANTHER" id="PTHR34136">
    <property type="match status" value="1"/>
</dbReference>
<proteinExistence type="predicted"/>
<dbReference type="CDD" id="cd06533">
    <property type="entry name" value="Glyco_transf_WecG_TagA"/>
    <property type="match status" value="1"/>
</dbReference>
<protein>
    <submittedName>
        <fullName evidence="3">N-acetylglucosaminyldiphosphoundecaprenol N-acetyl-beta-D-mannosaminyltransferase</fullName>
    </submittedName>
</protein>
<gene>
    <name evidence="3" type="ORF">SAMN04488085_104378</name>
</gene>
<dbReference type="InterPro" id="IPR004629">
    <property type="entry name" value="WecG_TagA_CpsF"/>
</dbReference>
<dbReference type="Proteomes" id="UP000199152">
    <property type="component" value="Unassembled WGS sequence"/>
</dbReference>
<evidence type="ECO:0000256" key="1">
    <source>
        <dbReference type="ARBA" id="ARBA00022676"/>
    </source>
</evidence>
<evidence type="ECO:0000313" key="3">
    <source>
        <dbReference type="EMBL" id="SFK92495.1"/>
    </source>
</evidence>
<dbReference type="EMBL" id="FOSW01000004">
    <property type="protein sequence ID" value="SFK92495.1"/>
    <property type="molecule type" value="Genomic_DNA"/>
</dbReference>